<comment type="caution">
    <text evidence="11">The sequence shown here is derived from an EMBL/GenBank/DDBJ whole genome shotgun (WGS) entry which is preliminary data.</text>
</comment>
<dbReference type="GO" id="GO:0005938">
    <property type="term" value="C:cell cortex"/>
    <property type="evidence" value="ECO:0007669"/>
    <property type="project" value="TreeGrafter"/>
</dbReference>
<dbReference type="InterPro" id="IPR045346">
    <property type="entry name" value="Ermin"/>
</dbReference>
<dbReference type="GO" id="GO:0001763">
    <property type="term" value="P:morphogenesis of a branching structure"/>
    <property type="evidence" value="ECO:0007669"/>
    <property type="project" value="TreeGrafter"/>
</dbReference>
<dbReference type="Pfam" id="PF20491">
    <property type="entry name" value="Ermin"/>
    <property type="match status" value="1"/>
</dbReference>
<feature type="compositionally biased region" description="Low complexity" evidence="10">
    <location>
        <begin position="403"/>
        <end position="420"/>
    </location>
</feature>
<dbReference type="SUPFAM" id="SSF48678">
    <property type="entry name" value="Moesin tail domain"/>
    <property type="match status" value="1"/>
</dbReference>
<evidence type="ECO:0000256" key="10">
    <source>
        <dbReference type="SAM" id="MobiDB-lite"/>
    </source>
</evidence>
<evidence type="ECO:0000256" key="8">
    <source>
        <dbReference type="ARBA" id="ARBA00026168"/>
    </source>
</evidence>
<evidence type="ECO:0000256" key="9">
    <source>
        <dbReference type="ARBA" id="ARBA00031224"/>
    </source>
</evidence>
<accession>A0A401NT98</accession>
<dbReference type="Proteomes" id="UP000288216">
    <property type="component" value="Unassembled WGS sequence"/>
</dbReference>
<proteinExistence type="predicted"/>
<dbReference type="GO" id="GO:0007015">
    <property type="term" value="P:actin filament organization"/>
    <property type="evidence" value="ECO:0007669"/>
    <property type="project" value="InterPro"/>
</dbReference>
<feature type="region of interest" description="Disordered" evidence="10">
    <location>
        <begin position="339"/>
        <end position="444"/>
    </location>
</feature>
<dbReference type="GO" id="GO:0030175">
    <property type="term" value="C:filopodium"/>
    <property type="evidence" value="ECO:0007669"/>
    <property type="project" value="TreeGrafter"/>
</dbReference>
<evidence type="ECO:0000256" key="3">
    <source>
        <dbReference type="ARBA" id="ARBA00022490"/>
    </source>
</evidence>
<keyword evidence="5" id="KW-0009">Actin-binding</keyword>
<dbReference type="STRING" id="75743.A0A401NT98"/>
<evidence type="ECO:0000256" key="6">
    <source>
        <dbReference type="ARBA" id="ARBA00023212"/>
    </source>
</evidence>
<keyword evidence="6" id="KW-0206">Cytoskeleton</keyword>
<dbReference type="GO" id="GO:0070062">
    <property type="term" value="C:extracellular exosome"/>
    <property type="evidence" value="ECO:0007669"/>
    <property type="project" value="TreeGrafter"/>
</dbReference>
<dbReference type="GO" id="GO:0005856">
    <property type="term" value="C:cytoskeleton"/>
    <property type="evidence" value="ECO:0007669"/>
    <property type="project" value="UniProtKB-SubCell"/>
</dbReference>
<dbReference type="InterPro" id="IPR008954">
    <property type="entry name" value="Moesin_tail_sf"/>
</dbReference>
<dbReference type="PANTHER" id="PTHR47137">
    <property type="entry name" value="ERMIN"/>
    <property type="match status" value="1"/>
</dbReference>
<evidence type="ECO:0000313" key="11">
    <source>
        <dbReference type="EMBL" id="GCB64082.1"/>
    </source>
</evidence>
<gene>
    <name evidence="11" type="ORF">scyTo_0011706</name>
</gene>
<dbReference type="GO" id="GO:0051015">
    <property type="term" value="F:actin filament binding"/>
    <property type="evidence" value="ECO:0007669"/>
    <property type="project" value="InterPro"/>
</dbReference>
<evidence type="ECO:0000313" key="12">
    <source>
        <dbReference type="Proteomes" id="UP000288216"/>
    </source>
</evidence>
<dbReference type="PANTHER" id="PTHR47137:SF1">
    <property type="entry name" value="ERMIN"/>
    <property type="match status" value="1"/>
</dbReference>
<comment type="subunit">
    <text evidence="2">Binds actin.</text>
</comment>
<keyword evidence="3" id="KW-0963">Cytoplasm</keyword>
<evidence type="ECO:0000256" key="2">
    <source>
        <dbReference type="ARBA" id="ARBA00011216"/>
    </source>
</evidence>
<dbReference type="GO" id="GO:0033269">
    <property type="term" value="C:internode region of axon"/>
    <property type="evidence" value="ECO:0007669"/>
    <property type="project" value="TreeGrafter"/>
</dbReference>
<feature type="compositionally biased region" description="Basic and acidic residues" evidence="10">
    <location>
        <begin position="426"/>
        <end position="440"/>
    </location>
</feature>
<dbReference type="OMA" id="CPTEDIN"/>
<evidence type="ECO:0000256" key="5">
    <source>
        <dbReference type="ARBA" id="ARBA00023203"/>
    </source>
</evidence>
<evidence type="ECO:0000256" key="4">
    <source>
        <dbReference type="ARBA" id="ARBA00022553"/>
    </source>
</evidence>
<organism evidence="11 12">
    <name type="scientific">Scyliorhinus torazame</name>
    <name type="common">Cloudy catshark</name>
    <name type="synonym">Catulus torazame</name>
    <dbReference type="NCBI Taxonomy" id="75743"/>
    <lineage>
        <taxon>Eukaryota</taxon>
        <taxon>Metazoa</taxon>
        <taxon>Chordata</taxon>
        <taxon>Craniata</taxon>
        <taxon>Vertebrata</taxon>
        <taxon>Chondrichthyes</taxon>
        <taxon>Elasmobranchii</taxon>
        <taxon>Galeomorphii</taxon>
        <taxon>Galeoidea</taxon>
        <taxon>Carcharhiniformes</taxon>
        <taxon>Scyliorhinidae</taxon>
        <taxon>Scyliorhinus</taxon>
    </lineage>
</organism>
<feature type="compositionally biased region" description="Basic and acidic residues" evidence="10">
    <location>
        <begin position="362"/>
        <end position="378"/>
    </location>
</feature>
<reference evidence="11 12" key="1">
    <citation type="journal article" date="2018" name="Nat. Ecol. Evol.">
        <title>Shark genomes provide insights into elasmobranch evolution and the origin of vertebrates.</title>
        <authorList>
            <person name="Hara Y"/>
            <person name="Yamaguchi K"/>
            <person name="Onimaru K"/>
            <person name="Kadota M"/>
            <person name="Koyanagi M"/>
            <person name="Keeley SD"/>
            <person name="Tatsumi K"/>
            <person name="Tanaka K"/>
            <person name="Motone F"/>
            <person name="Kageyama Y"/>
            <person name="Nozu R"/>
            <person name="Adachi N"/>
            <person name="Nishimura O"/>
            <person name="Nakagawa R"/>
            <person name="Tanegashima C"/>
            <person name="Kiyatake I"/>
            <person name="Matsumoto R"/>
            <person name="Murakumo K"/>
            <person name="Nishida K"/>
            <person name="Terakita A"/>
            <person name="Kuratani S"/>
            <person name="Sato K"/>
            <person name="Hyodo S Kuraku.S."/>
        </authorList>
    </citation>
    <scope>NUCLEOTIDE SEQUENCE [LARGE SCALE GENOMIC DNA]</scope>
</reference>
<keyword evidence="12" id="KW-1185">Reference proteome</keyword>
<dbReference type="GO" id="GO:0031344">
    <property type="term" value="P:regulation of cell projection organization"/>
    <property type="evidence" value="ECO:0007669"/>
    <property type="project" value="TreeGrafter"/>
</dbReference>
<name>A0A401NT98_SCYTO</name>
<dbReference type="GO" id="GO:0008360">
    <property type="term" value="P:regulation of cell shape"/>
    <property type="evidence" value="ECO:0007669"/>
    <property type="project" value="InterPro"/>
</dbReference>
<dbReference type="GO" id="GO:0033270">
    <property type="term" value="C:paranode region of axon"/>
    <property type="evidence" value="ECO:0007669"/>
    <property type="project" value="TreeGrafter"/>
</dbReference>
<dbReference type="GO" id="GO:0043209">
    <property type="term" value="C:myelin sheath"/>
    <property type="evidence" value="ECO:0007669"/>
    <property type="project" value="TreeGrafter"/>
</dbReference>
<evidence type="ECO:0000256" key="1">
    <source>
        <dbReference type="ARBA" id="ARBA00004245"/>
    </source>
</evidence>
<protein>
    <recommendedName>
        <fullName evidence="8">Ermin</fullName>
    </recommendedName>
    <alternativeName>
        <fullName evidence="9">Juxtanodin</fullName>
    </alternativeName>
</protein>
<sequence length="473" mass="50456">MAEEKPTVASSVEAGGIKTSTQSEVIDVTGGAGDAVQSTEDKFPTGELNNFILSETMTTTEGAKPTEENSSSSAEETVTSTGETREGDISAADTISNIKDTSSSTEQVTASAHQTSSPAQAALPCIEEVSSLTETIPCIEEISHPTVKINANAQETYSPPQSTIPCIEENSSSTETVIASVQETSSPAQVTILCTEETSPPREENIPVAETIPCIGKTISPTEQVILTTQEINCPTEDINSCTEETCILPEVALQETSADATMLFEMKTIEQAVTLTVNAEKMNQTIDDMDSATEGAIQSTTGTIIPTVMTIQNVNPESEVVTSCQLIEEELENSLVENSADGENGEAVPAGEGVIPLPTEEVYKENGKADTNVKDCNSDDNGDDTGADEEIYSEEFQQGNDSSDSPSTSSILSSQPESPTNTDSAEDRLGASRRPDIAKHSYSRYNTVSYRKIRKGNTKQRIDEFESMVHIN</sequence>
<dbReference type="Gene3D" id="6.10.360.10">
    <property type="match status" value="1"/>
</dbReference>
<feature type="compositionally biased region" description="Low complexity" evidence="10">
    <location>
        <begin position="68"/>
        <end position="82"/>
    </location>
</feature>
<comment type="subcellular location">
    <subcellularLocation>
        <location evidence="1">Cytoplasm</location>
        <location evidence="1">Cytoskeleton</location>
    </subcellularLocation>
</comment>
<dbReference type="OrthoDB" id="9947518at2759"/>
<feature type="region of interest" description="Disordered" evidence="10">
    <location>
        <begin position="1"/>
        <end position="120"/>
    </location>
</feature>
<evidence type="ECO:0000256" key="7">
    <source>
        <dbReference type="ARBA" id="ARBA00025213"/>
    </source>
</evidence>
<keyword evidence="4" id="KW-0597">Phosphoprotein</keyword>
<dbReference type="GO" id="GO:0043025">
    <property type="term" value="C:neuronal cell body"/>
    <property type="evidence" value="ECO:0007669"/>
    <property type="project" value="TreeGrafter"/>
</dbReference>
<feature type="compositionally biased region" description="Polar residues" evidence="10">
    <location>
        <begin position="93"/>
        <end position="119"/>
    </location>
</feature>
<feature type="compositionally biased region" description="Acidic residues" evidence="10">
    <location>
        <begin position="379"/>
        <end position="394"/>
    </location>
</feature>
<dbReference type="AlphaFoldDB" id="A0A401NT98"/>
<dbReference type="EMBL" id="BFAA01005418">
    <property type="protein sequence ID" value="GCB64082.1"/>
    <property type="molecule type" value="Genomic_DNA"/>
</dbReference>
<comment type="function">
    <text evidence="7">Plays a role in cytoskeletal rearrangements during the late wrapping and/or compaction phases of myelinogenesis as well as in maintenance and stability of myelin sheath in the adult. May play an important role in late-stage oligodendroglia maturation, myelin/Ranvier node formation during CNS development, and in the maintenance and plasticity of related structures in the mature CNS.</text>
</comment>
<feature type="compositionally biased region" description="Polar residues" evidence="10">
    <location>
        <begin position="47"/>
        <end position="61"/>
    </location>
</feature>